<evidence type="ECO:0000259" key="4">
    <source>
        <dbReference type="PROSITE" id="PS50835"/>
    </source>
</evidence>
<keyword evidence="6" id="KW-1185">Reference proteome</keyword>
<dbReference type="STRING" id="27835.A0A0N4XLS0"/>
<dbReference type="InterPro" id="IPR003599">
    <property type="entry name" value="Ig_sub"/>
</dbReference>
<dbReference type="GO" id="GO:0050808">
    <property type="term" value="P:synapse organization"/>
    <property type="evidence" value="ECO:0007669"/>
    <property type="project" value="TreeGrafter"/>
</dbReference>
<keyword evidence="3" id="KW-0393">Immunoglobulin domain</keyword>
<reference evidence="7" key="1">
    <citation type="submission" date="2017-02" db="UniProtKB">
        <authorList>
            <consortium name="WormBaseParasite"/>
        </authorList>
    </citation>
    <scope>IDENTIFICATION</scope>
</reference>
<dbReference type="GO" id="GO:0030424">
    <property type="term" value="C:axon"/>
    <property type="evidence" value="ECO:0007669"/>
    <property type="project" value="TreeGrafter"/>
</dbReference>
<organism evidence="7">
    <name type="scientific">Nippostrongylus brasiliensis</name>
    <name type="common">Rat hookworm</name>
    <dbReference type="NCBI Taxonomy" id="27835"/>
    <lineage>
        <taxon>Eukaryota</taxon>
        <taxon>Metazoa</taxon>
        <taxon>Ecdysozoa</taxon>
        <taxon>Nematoda</taxon>
        <taxon>Chromadorea</taxon>
        <taxon>Rhabditida</taxon>
        <taxon>Rhabditina</taxon>
        <taxon>Rhabditomorpha</taxon>
        <taxon>Strongyloidea</taxon>
        <taxon>Heligmosomidae</taxon>
        <taxon>Nippostrongylus</taxon>
    </lineage>
</organism>
<evidence type="ECO:0000313" key="6">
    <source>
        <dbReference type="Proteomes" id="UP000271162"/>
    </source>
</evidence>
<dbReference type="PANTHER" id="PTHR45080:SF8">
    <property type="entry name" value="IG-LIKE DOMAIN-CONTAINING PROTEIN"/>
    <property type="match status" value="1"/>
</dbReference>
<accession>A0A0N4XLS0</accession>
<evidence type="ECO:0000256" key="2">
    <source>
        <dbReference type="ARBA" id="ARBA00023157"/>
    </source>
</evidence>
<dbReference type="Proteomes" id="UP000271162">
    <property type="component" value="Unassembled WGS sequence"/>
</dbReference>
<feature type="domain" description="Ig-like" evidence="4">
    <location>
        <begin position="86"/>
        <end position="173"/>
    </location>
</feature>
<evidence type="ECO:0000256" key="1">
    <source>
        <dbReference type="ARBA" id="ARBA00022729"/>
    </source>
</evidence>
<dbReference type="InterPro" id="IPR050958">
    <property type="entry name" value="Cell_Adh-Cytoskel_Orgn"/>
</dbReference>
<dbReference type="PROSITE" id="PS50835">
    <property type="entry name" value="IG_LIKE"/>
    <property type="match status" value="1"/>
</dbReference>
<dbReference type="GO" id="GO:0043025">
    <property type="term" value="C:neuronal cell body"/>
    <property type="evidence" value="ECO:0007669"/>
    <property type="project" value="TreeGrafter"/>
</dbReference>
<dbReference type="EMBL" id="UYSL01005222">
    <property type="protein sequence ID" value="VDL67062.1"/>
    <property type="molecule type" value="Genomic_DNA"/>
</dbReference>
<name>A0A0N4XLS0_NIPBR</name>
<dbReference type="GO" id="GO:0005886">
    <property type="term" value="C:plasma membrane"/>
    <property type="evidence" value="ECO:0007669"/>
    <property type="project" value="TreeGrafter"/>
</dbReference>
<sequence length="232" mass="25534">DTKVEETVKVEQQTVVEQQKTEVPKVTKELKDQTIVKGVKITEETKYEWKLTIESTTFETGTISVKGVNESGTAETKCEMKVIEKPELSETLKDINATLGEPIKVEVTAKVAAQFKWMINGQTLEDGKDGVHVTTENGKSTLTIDKAEPSHSGKLTVVTSNEAGTVESTSQITVTPKSAAPQIIEGPKDVNIKEKETAEFKVKSLYISRFLLAPLYPNGLQLASVIFFERFA</sequence>
<dbReference type="InterPro" id="IPR013783">
    <property type="entry name" value="Ig-like_fold"/>
</dbReference>
<dbReference type="GO" id="GO:0008046">
    <property type="term" value="F:axon guidance receptor activity"/>
    <property type="evidence" value="ECO:0007669"/>
    <property type="project" value="TreeGrafter"/>
</dbReference>
<dbReference type="Gene3D" id="2.60.40.10">
    <property type="entry name" value="Immunoglobulins"/>
    <property type="match status" value="1"/>
</dbReference>
<evidence type="ECO:0000313" key="7">
    <source>
        <dbReference type="WBParaSite" id="NBR_0000347201-mRNA-1"/>
    </source>
</evidence>
<protein>
    <submittedName>
        <fullName evidence="7">Ig-like domain-containing protein</fullName>
    </submittedName>
</protein>
<dbReference type="SMART" id="SM00409">
    <property type="entry name" value="IG"/>
    <property type="match status" value="1"/>
</dbReference>
<keyword evidence="1" id="KW-0732">Signal</keyword>
<dbReference type="InterPro" id="IPR013098">
    <property type="entry name" value="Ig_I-set"/>
</dbReference>
<keyword evidence="2" id="KW-1015">Disulfide bond</keyword>
<dbReference type="GO" id="GO:0007156">
    <property type="term" value="P:homophilic cell adhesion via plasma membrane adhesion molecules"/>
    <property type="evidence" value="ECO:0007669"/>
    <property type="project" value="TreeGrafter"/>
</dbReference>
<reference evidence="5 6" key="2">
    <citation type="submission" date="2018-11" db="EMBL/GenBank/DDBJ databases">
        <authorList>
            <consortium name="Pathogen Informatics"/>
        </authorList>
    </citation>
    <scope>NUCLEOTIDE SEQUENCE [LARGE SCALE GENOMIC DNA]</scope>
</reference>
<proteinExistence type="predicted"/>
<evidence type="ECO:0000313" key="5">
    <source>
        <dbReference type="EMBL" id="VDL67062.1"/>
    </source>
</evidence>
<dbReference type="AlphaFoldDB" id="A0A0N4XLS0"/>
<dbReference type="WBParaSite" id="NBR_0000347201-mRNA-1">
    <property type="protein sequence ID" value="NBR_0000347201-mRNA-1"/>
    <property type="gene ID" value="NBR_0000347201"/>
</dbReference>
<dbReference type="PANTHER" id="PTHR45080">
    <property type="entry name" value="CONTACTIN 5"/>
    <property type="match status" value="1"/>
</dbReference>
<dbReference type="Pfam" id="PF07679">
    <property type="entry name" value="I-set"/>
    <property type="match status" value="1"/>
</dbReference>
<dbReference type="InterPro" id="IPR036179">
    <property type="entry name" value="Ig-like_dom_sf"/>
</dbReference>
<dbReference type="SUPFAM" id="SSF48726">
    <property type="entry name" value="Immunoglobulin"/>
    <property type="match status" value="1"/>
</dbReference>
<dbReference type="InterPro" id="IPR007110">
    <property type="entry name" value="Ig-like_dom"/>
</dbReference>
<gene>
    <name evidence="5" type="ORF">NBR_LOCUS3473</name>
</gene>
<evidence type="ECO:0000256" key="3">
    <source>
        <dbReference type="ARBA" id="ARBA00023319"/>
    </source>
</evidence>